<dbReference type="Proteomes" id="UP000027138">
    <property type="component" value="Unassembled WGS sequence"/>
</dbReference>
<evidence type="ECO:0000313" key="11">
    <source>
        <dbReference type="Proteomes" id="UP000027138"/>
    </source>
</evidence>
<comment type="similarity">
    <text evidence="2">Belongs to the NEMP family.</text>
</comment>
<keyword evidence="7" id="KW-0539">Nucleus</keyword>
<evidence type="ECO:0000256" key="8">
    <source>
        <dbReference type="SAM" id="Phobius"/>
    </source>
</evidence>
<dbReference type="STRING" id="180498.A0A067L6E6"/>
<feature type="signal peptide" evidence="9">
    <location>
        <begin position="1"/>
        <end position="29"/>
    </location>
</feature>
<evidence type="ECO:0000313" key="10">
    <source>
        <dbReference type="EMBL" id="KDP39654.1"/>
    </source>
</evidence>
<keyword evidence="5 8" id="KW-1133">Transmembrane helix</keyword>
<dbReference type="GO" id="GO:0005637">
    <property type="term" value="C:nuclear inner membrane"/>
    <property type="evidence" value="ECO:0007669"/>
    <property type="project" value="UniProtKB-SubCell"/>
</dbReference>
<feature type="chain" id="PRO_5001644356" evidence="9">
    <location>
        <begin position="30"/>
        <end position="451"/>
    </location>
</feature>
<dbReference type="OrthoDB" id="772609at2759"/>
<feature type="transmembrane region" description="Helical" evidence="8">
    <location>
        <begin position="169"/>
        <end position="191"/>
    </location>
</feature>
<dbReference type="Pfam" id="PF10225">
    <property type="entry name" value="NEMP"/>
    <property type="match status" value="2"/>
</dbReference>
<keyword evidence="4 9" id="KW-0732">Signal</keyword>
<evidence type="ECO:0000256" key="4">
    <source>
        <dbReference type="ARBA" id="ARBA00022729"/>
    </source>
</evidence>
<protein>
    <submittedName>
        <fullName evidence="10">Uncharacterized protein</fullName>
    </submittedName>
</protein>
<reference evidence="10 11" key="1">
    <citation type="journal article" date="2014" name="PLoS ONE">
        <title>Global Analysis of Gene Expression Profiles in Physic Nut (Jatropha curcas L.) Seedlings Exposed to Salt Stress.</title>
        <authorList>
            <person name="Zhang L."/>
            <person name="Zhang C."/>
            <person name="Wu P."/>
            <person name="Chen Y."/>
            <person name="Li M."/>
            <person name="Jiang H."/>
            <person name="Wu G."/>
        </authorList>
    </citation>
    <scope>NUCLEOTIDE SEQUENCE [LARGE SCALE GENOMIC DNA]</scope>
    <source>
        <strain evidence="11">cv. GZQX0401</strain>
        <tissue evidence="10">Young leaves</tissue>
    </source>
</reference>
<name>A0A067L6E6_JATCU</name>
<evidence type="ECO:0000256" key="2">
    <source>
        <dbReference type="ARBA" id="ARBA00005748"/>
    </source>
</evidence>
<evidence type="ECO:0000256" key="9">
    <source>
        <dbReference type="SAM" id="SignalP"/>
    </source>
</evidence>
<evidence type="ECO:0000256" key="5">
    <source>
        <dbReference type="ARBA" id="ARBA00022989"/>
    </source>
</evidence>
<feature type="transmembrane region" description="Helical" evidence="8">
    <location>
        <begin position="245"/>
        <end position="265"/>
    </location>
</feature>
<organism evidence="10 11">
    <name type="scientific">Jatropha curcas</name>
    <name type="common">Barbados nut</name>
    <dbReference type="NCBI Taxonomy" id="180498"/>
    <lineage>
        <taxon>Eukaryota</taxon>
        <taxon>Viridiplantae</taxon>
        <taxon>Streptophyta</taxon>
        <taxon>Embryophyta</taxon>
        <taxon>Tracheophyta</taxon>
        <taxon>Spermatophyta</taxon>
        <taxon>Magnoliopsida</taxon>
        <taxon>eudicotyledons</taxon>
        <taxon>Gunneridae</taxon>
        <taxon>Pentapetalae</taxon>
        <taxon>rosids</taxon>
        <taxon>fabids</taxon>
        <taxon>Malpighiales</taxon>
        <taxon>Euphorbiaceae</taxon>
        <taxon>Crotonoideae</taxon>
        <taxon>Jatropheae</taxon>
        <taxon>Jatropha</taxon>
    </lineage>
</organism>
<dbReference type="EMBL" id="KK914347">
    <property type="protein sequence ID" value="KDP39654.1"/>
    <property type="molecule type" value="Genomic_DNA"/>
</dbReference>
<evidence type="ECO:0000256" key="1">
    <source>
        <dbReference type="ARBA" id="ARBA00004575"/>
    </source>
</evidence>
<keyword evidence="11" id="KW-1185">Reference proteome</keyword>
<dbReference type="AlphaFoldDB" id="A0A067L6E6"/>
<evidence type="ECO:0000256" key="6">
    <source>
        <dbReference type="ARBA" id="ARBA00023136"/>
    </source>
</evidence>
<dbReference type="InterPro" id="IPR019358">
    <property type="entry name" value="NEMP_fam"/>
</dbReference>
<dbReference type="PANTHER" id="PTHR31587:SF3">
    <property type="entry name" value="EXPRESSED PROTEIN"/>
    <property type="match status" value="1"/>
</dbReference>
<dbReference type="PANTHER" id="PTHR31587">
    <property type="entry name" value="TRANSMEMBRANE PROTEIN (DUF2215)"/>
    <property type="match status" value="1"/>
</dbReference>
<proteinExistence type="inferred from homology"/>
<feature type="transmembrane region" description="Helical" evidence="8">
    <location>
        <begin position="203"/>
        <end position="225"/>
    </location>
</feature>
<evidence type="ECO:0000256" key="7">
    <source>
        <dbReference type="ARBA" id="ARBA00023242"/>
    </source>
</evidence>
<sequence length="451" mass="49407">MGSSSPPPPPPPHCLLITLTLLFLTLSRALPATALKGVDLGNPTIAVNPSLLIGRLPISSNSKDALYCERVKVSGHSRLELGSYPSSFRVTLVPATVIPERLHGKIQVCFHRNASLGLCHCEKDEWKAVQKGLWSSVMSPYEERYVDVKFTGEISGSVTIAVQEDSQQWRLLCLAVGFLLLLLAPILSCWVPFYYSTSMTIGVLVVVIIILFQLGVSTFVLHHISMLVNSILINFGLSKGMHNPVYVSVLVGIVLAGAALGYWIVRKFVISKDGNVDVGVAQFVKWSMRIIATIFILQSTVDAPFAMAALLSSYAICFLINATSRRHQVMSKSPIEQLPSNNLLFTRYSSANDAEQLVLQYMEDLNRCKLKKRAYGRVTSSTPVLDSKNLGHACVRHARAPISLPVLAPKNPSTPVPTSPVMIRVPARPCHAKHAPCYPLGVQARPCRCPY</sequence>
<keyword evidence="3 8" id="KW-0812">Transmembrane</keyword>
<accession>A0A067L6E6</accession>
<feature type="transmembrane region" description="Helical" evidence="8">
    <location>
        <begin position="303"/>
        <end position="322"/>
    </location>
</feature>
<keyword evidence="6 8" id="KW-0472">Membrane</keyword>
<gene>
    <name evidence="10" type="ORF">JCGZ_02674</name>
</gene>
<evidence type="ECO:0000256" key="3">
    <source>
        <dbReference type="ARBA" id="ARBA00022692"/>
    </source>
</evidence>
<comment type="subcellular location">
    <subcellularLocation>
        <location evidence="1">Nucleus inner membrane</location>
        <topology evidence="1">Multi-pass membrane protein</topology>
        <orientation evidence="1">Nucleoplasmic side</orientation>
    </subcellularLocation>
</comment>